<reference evidence="2" key="1">
    <citation type="journal article" date="2011" name="Nat. Biotechnol.">
        <title>The genomic sequence of the Chinese hamster ovary (CHO)-K1 cell line.</title>
        <authorList>
            <person name="Xu X."/>
            <person name="Nagarajan H."/>
            <person name="Lewis N.E."/>
            <person name="Pan S."/>
            <person name="Cai Z."/>
            <person name="Liu X."/>
            <person name="Chen W."/>
            <person name="Xie M."/>
            <person name="Wang W."/>
            <person name="Hammond S."/>
            <person name="Andersen M.R."/>
            <person name="Neff N."/>
            <person name="Passarelli B."/>
            <person name="Koh W."/>
            <person name="Fan H.C."/>
            <person name="Wang J."/>
            <person name="Gui Y."/>
            <person name="Lee K.H."/>
            <person name="Betenbaugh M.J."/>
            <person name="Quake S.R."/>
            <person name="Famili I."/>
            <person name="Palsson B.O."/>
            <person name="Wang J."/>
        </authorList>
    </citation>
    <scope>NUCLEOTIDE SEQUENCE [LARGE SCALE GENOMIC DNA]</scope>
    <source>
        <strain evidence="2">CHO K1 cell line</strain>
    </source>
</reference>
<protein>
    <submittedName>
        <fullName evidence="1">Uncharacterized protein</fullName>
    </submittedName>
</protein>
<dbReference type="Proteomes" id="UP000001075">
    <property type="component" value="Unassembled WGS sequence"/>
</dbReference>
<evidence type="ECO:0000313" key="1">
    <source>
        <dbReference type="EMBL" id="EGW00008.1"/>
    </source>
</evidence>
<organism evidence="1 2">
    <name type="scientific">Cricetulus griseus</name>
    <name type="common">Chinese hamster</name>
    <name type="synonym">Cricetulus barabensis griseus</name>
    <dbReference type="NCBI Taxonomy" id="10029"/>
    <lineage>
        <taxon>Eukaryota</taxon>
        <taxon>Metazoa</taxon>
        <taxon>Chordata</taxon>
        <taxon>Craniata</taxon>
        <taxon>Vertebrata</taxon>
        <taxon>Euteleostomi</taxon>
        <taxon>Mammalia</taxon>
        <taxon>Eutheria</taxon>
        <taxon>Euarchontoglires</taxon>
        <taxon>Glires</taxon>
        <taxon>Rodentia</taxon>
        <taxon>Myomorpha</taxon>
        <taxon>Muroidea</taxon>
        <taxon>Cricetidae</taxon>
        <taxon>Cricetinae</taxon>
        <taxon>Cricetulus</taxon>
    </lineage>
</organism>
<sequence>MIVAKETRLENVNISSSIRTRQVICKISFKKVFLLNIFIEDKGQFASGDWNFCVRDACDIQRSIRASESRSLTPTYGKGQRGG</sequence>
<accession>G3H6H4</accession>
<dbReference type="InParanoid" id="G3H6H4"/>
<dbReference type="EMBL" id="JH000174">
    <property type="protein sequence ID" value="EGW00008.1"/>
    <property type="molecule type" value="Genomic_DNA"/>
</dbReference>
<gene>
    <name evidence="1" type="ORF">I79_005934</name>
</gene>
<name>G3H6H4_CRIGR</name>
<evidence type="ECO:0000313" key="2">
    <source>
        <dbReference type="Proteomes" id="UP000001075"/>
    </source>
</evidence>
<dbReference type="AlphaFoldDB" id="G3H6H4"/>
<proteinExistence type="predicted"/>